<organism evidence="6 7">
    <name type="scientific">Parasponia andersonii</name>
    <name type="common">Sponia andersonii</name>
    <dbReference type="NCBI Taxonomy" id="3476"/>
    <lineage>
        <taxon>Eukaryota</taxon>
        <taxon>Viridiplantae</taxon>
        <taxon>Streptophyta</taxon>
        <taxon>Embryophyta</taxon>
        <taxon>Tracheophyta</taxon>
        <taxon>Spermatophyta</taxon>
        <taxon>Magnoliopsida</taxon>
        <taxon>eudicotyledons</taxon>
        <taxon>Gunneridae</taxon>
        <taxon>Pentapetalae</taxon>
        <taxon>rosids</taxon>
        <taxon>fabids</taxon>
        <taxon>Rosales</taxon>
        <taxon>Cannabaceae</taxon>
        <taxon>Parasponia</taxon>
    </lineage>
</organism>
<dbReference type="Pfam" id="PF20168">
    <property type="entry name" value="PDS5"/>
    <property type="match status" value="1"/>
</dbReference>
<dbReference type="PANTHER" id="PTHR12663:SF3">
    <property type="entry name" value="SISTER CHROMATID COHESION PROTEIN PDS5 HOMOLOG C"/>
    <property type="match status" value="1"/>
</dbReference>
<dbReference type="AlphaFoldDB" id="A0A2P5DUE7"/>
<evidence type="ECO:0000256" key="5">
    <source>
        <dbReference type="SAM" id="MobiDB-lite"/>
    </source>
</evidence>
<evidence type="ECO:0000313" key="7">
    <source>
        <dbReference type="Proteomes" id="UP000237105"/>
    </source>
</evidence>
<keyword evidence="4" id="KW-0539">Nucleus</keyword>
<dbReference type="GO" id="GO:0006281">
    <property type="term" value="P:DNA repair"/>
    <property type="evidence" value="ECO:0007669"/>
    <property type="project" value="UniProtKB-KW"/>
</dbReference>
<evidence type="ECO:0000256" key="4">
    <source>
        <dbReference type="ARBA" id="ARBA00023242"/>
    </source>
</evidence>
<dbReference type="GO" id="GO:0000785">
    <property type="term" value="C:chromatin"/>
    <property type="evidence" value="ECO:0007669"/>
    <property type="project" value="TreeGrafter"/>
</dbReference>
<dbReference type="Proteomes" id="UP000237105">
    <property type="component" value="Unassembled WGS sequence"/>
</dbReference>
<keyword evidence="3" id="KW-0234">DNA repair</keyword>
<feature type="region of interest" description="Disordered" evidence="5">
    <location>
        <begin position="29"/>
        <end position="52"/>
    </location>
</feature>
<dbReference type="PANTHER" id="PTHR12663">
    <property type="entry name" value="ANDROGEN INDUCED INHIBITOR OF PROLIFERATION AS3 / PDS5-RELATED"/>
    <property type="match status" value="1"/>
</dbReference>
<name>A0A2P5DUE7_PARAD</name>
<protein>
    <submittedName>
        <fullName evidence="6">Uncharacterized protein</fullName>
    </submittedName>
</protein>
<evidence type="ECO:0000313" key="6">
    <source>
        <dbReference type="EMBL" id="PON76921.1"/>
    </source>
</evidence>
<proteinExistence type="predicted"/>
<evidence type="ECO:0000256" key="2">
    <source>
        <dbReference type="ARBA" id="ARBA00022763"/>
    </source>
</evidence>
<evidence type="ECO:0000256" key="3">
    <source>
        <dbReference type="ARBA" id="ARBA00023204"/>
    </source>
</evidence>
<evidence type="ECO:0000256" key="1">
    <source>
        <dbReference type="ARBA" id="ARBA00004123"/>
    </source>
</evidence>
<comment type="subcellular location">
    <subcellularLocation>
        <location evidence="1">Nucleus</location>
    </subcellularLocation>
</comment>
<accession>A0A2P5DUE7</accession>
<dbReference type="OrthoDB" id="200660at2759"/>
<dbReference type="STRING" id="3476.A0A2P5DUE7"/>
<reference evidence="7" key="1">
    <citation type="submission" date="2016-06" db="EMBL/GenBank/DDBJ databases">
        <title>Parallel loss of symbiosis genes in relatives of nitrogen-fixing non-legume Parasponia.</title>
        <authorList>
            <person name="Van Velzen R."/>
            <person name="Holmer R."/>
            <person name="Bu F."/>
            <person name="Rutten L."/>
            <person name="Van Zeijl A."/>
            <person name="Liu W."/>
            <person name="Santuari L."/>
            <person name="Cao Q."/>
            <person name="Sharma T."/>
            <person name="Shen D."/>
            <person name="Roswanjaya Y."/>
            <person name="Wardhani T."/>
            <person name="Kalhor M.S."/>
            <person name="Jansen J."/>
            <person name="Van den Hoogen J."/>
            <person name="Gungor B."/>
            <person name="Hartog M."/>
            <person name="Hontelez J."/>
            <person name="Verver J."/>
            <person name="Yang W.-C."/>
            <person name="Schijlen E."/>
            <person name="Repin R."/>
            <person name="Schilthuizen M."/>
            <person name="Schranz E."/>
            <person name="Heidstra R."/>
            <person name="Miyata K."/>
            <person name="Fedorova E."/>
            <person name="Kohlen W."/>
            <person name="Bisseling T."/>
            <person name="Smit S."/>
            <person name="Geurts R."/>
        </authorList>
    </citation>
    <scope>NUCLEOTIDE SEQUENCE [LARGE SCALE GENOMIC DNA]</scope>
    <source>
        <strain evidence="7">cv. WU1-14</strain>
    </source>
</reference>
<keyword evidence="2" id="KW-0227">DNA damage</keyword>
<dbReference type="GO" id="GO:0005634">
    <property type="term" value="C:nucleus"/>
    <property type="evidence" value="ECO:0007669"/>
    <property type="project" value="UniProtKB-SubCell"/>
</dbReference>
<keyword evidence="7" id="KW-1185">Reference proteome</keyword>
<dbReference type="InterPro" id="IPR039776">
    <property type="entry name" value="Pds5"/>
</dbReference>
<gene>
    <name evidence="6" type="ORF">PanWU01x14_032410</name>
</gene>
<sequence length="68" mass="7720">MAETAARYSDVDVRVAVASCISEITRITTPDAPYDDDQMKQRKGVDDKDSDESLVGSRIRVWWPKDQM</sequence>
<dbReference type="EMBL" id="JXTB01000016">
    <property type="protein sequence ID" value="PON76921.1"/>
    <property type="molecule type" value="Genomic_DNA"/>
</dbReference>
<comment type="caution">
    <text evidence="6">The sequence shown here is derived from an EMBL/GenBank/DDBJ whole genome shotgun (WGS) entry which is preliminary data.</text>
</comment>
<dbReference type="GO" id="GO:0007064">
    <property type="term" value="P:mitotic sister chromatid cohesion"/>
    <property type="evidence" value="ECO:0007669"/>
    <property type="project" value="InterPro"/>
</dbReference>
<feature type="compositionally biased region" description="Basic and acidic residues" evidence="5">
    <location>
        <begin position="37"/>
        <end position="47"/>
    </location>
</feature>